<evidence type="ECO:0000256" key="1">
    <source>
        <dbReference type="SAM" id="Coils"/>
    </source>
</evidence>
<dbReference type="HOGENOM" id="CLU_1029244_0_0_4"/>
<feature type="region of interest" description="Disordered" evidence="2">
    <location>
        <begin position="247"/>
        <end position="270"/>
    </location>
</feature>
<name>F2LAT8_BURGS</name>
<accession>F2LAT8</accession>
<organism evidence="3 4">
    <name type="scientific">Burkholderia gladioli (strain BSR3)</name>
    <dbReference type="NCBI Taxonomy" id="999541"/>
    <lineage>
        <taxon>Bacteria</taxon>
        <taxon>Pseudomonadati</taxon>
        <taxon>Pseudomonadota</taxon>
        <taxon>Betaproteobacteria</taxon>
        <taxon>Burkholderiales</taxon>
        <taxon>Burkholderiaceae</taxon>
        <taxon>Burkholderia</taxon>
    </lineage>
</organism>
<evidence type="ECO:0000313" key="4">
    <source>
        <dbReference type="Proteomes" id="UP000008316"/>
    </source>
</evidence>
<keyword evidence="1" id="KW-0175">Coiled coil</keyword>
<dbReference type="EMBL" id="CP002599">
    <property type="protein sequence ID" value="AEA59588.1"/>
    <property type="molecule type" value="Genomic_DNA"/>
</dbReference>
<reference evidence="3 4" key="1">
    <citation type="journal article" date="2011" name="J. Bacteriol.">
        <title>Complete genome sequence of Burkholderia gladioli BSR3.</title>
        <authorList>
            <person name="Seo Y.S."/>
            <person name="Lim J."/>
            <person name="Choi B.S."/>
            <person name="Kim H."/>
            <person name="Goo E."/>
            <person name="Lee B."/>
            <person name="Lim J.S."/>
            <person name="Choi I.Y."/>
            <person name="Moon J.S."/>
            <person name="Kim J."/>
            <person name="Hwang I."/>
        </authorList>
    </citation>
    <scope>NUCLEOTIDE SEQUENCE [LARGE SCALE GENOMIC DNA]</scope>
    <source>
        <strain evidence="3 4">BSR3</strain>
    </source>
</reference>
<dbReference type="KEGG" id="bgd:bgla_1g09030"/>
<evidence type="ECO:0000313" key="3">
    <source>
        <dbReference type="EMBL" id="AEA59588.1"/>
    </source>
</evidence>
<dbReference type="Proteomes" id="UP000008316">
    <property type="component" value="Chromosome 1"/>
</dbReference>
<sequence length="270" mass="30955">MPDLFGNLGNLLHRAKFTEQEEKNIRKILESPEIEKILSREESERIKERADLKKQLDTVDSRHQPNIERAAQEFRDADEALKKARNHLNEAIQKHALALQLMRGSELQKLEESSEIRKQLYEGRDRRIDDFLFHLSDANERIRHMATITEFRGKIWGTGIPTVQYESNLESVKEALGVIAEAMDSIRAAALLPISRNELSELMTGWTHKITPLFKKFEVLCPYVDANGDVKIDYQISMSEAISKVQGELTPDPAQNSSGREPARRQRISP</sequence>
<proteinExistence type="predicted"/>
<evidence type="ECO:0000256" key="2">
    <source>
        <dbReference type="SAM" id="MobiDB-lite"/>
    </source>
</evidence>
<feature type="coiled-coil region" evidence="1">
    <location>
        <begin position="67"/>
        <end position="94"/>
    </location>
</feature>
<protein>
    <submittedName>
        <fullName evidence="3">Uncharacterized protein</fullName>
    </submittedName>
</protein>
<gene>
    <name evidence="3" type="ordered locus">bgla_1g09030</name>
</gene>
<dbReference type="RefSeq" id="WP_013696942.1">
    <property type="nucleotide sequence ID" value="NC_015381.1"/>
</dbReference>
<dbReference type="eggNOG" id="ENOG50349H0">
    <property type="taxonomic scope" value="Bacteria"/>
</dbReference>
<keyword evidence="4" id="KW-1185">Reference proteome</keyword>
<dbReference type="AlphaFoldDB" id="F2LAT8"/>